<accession>A0A6P7U1C2</accession>
<feature type="compositionally biased region" description="Pro residues" evidence="1">
    <location>
        <begin position="1"/>
        <end position="10"/>
    </location>
</feature>
<gene>
    <name evidence="3" type="primary">LOC115229041</name>
    <name evidence="4" type="synonym">LOC115230836</name>
</gene>
<dbReference type="RefSeq" id="XP_029656822.2">
    <property type="nucleotide sequence ID" value="XM_029800962.2"/>
</dbReference>
<proteinExistence type="predicted"/>
<evidence type="ECO:0000256" key="1">
    <source>
        <dbReference type="SAM" id="MobiDB-lite"/>
    </source>
</evidence>
<dbReference type="RefSeq" id="XP_029655327.2">
    <property type="nucleotide sequence ID" value="XM_029799467.2"/>
</dbReference>
<organism evidence="2 3">
    <name type="scientific">Octopus sinensis</name>
    <name type="common">East Asian common octopus</name>
    <dbReference type="NCBI Taxonomy" id="2607531"/>
    <lineage>
        <taxon>Eukaryota</taxon>
        <taxon>Metazoa</taxon>
        <taxon>Spiralia</taxon>
        <taxon>Lophotrochozoa</taxon>
        <taxon>Mollusca</taxon>
        <taxon>Cephalopoda</taxon>
        <taxon>Coleoidea</taxon>
        <taxon>Octopodiformes</taxon>
        <taxon>Octopoda</taxon>
        <taxon>Incirrata</taxon>
        <taxon>Octopodidae</taxon>
        <taxon>Octopus</taxon>
    </lineage>
</organism>
<keyword evidence="2" id="KW-1185">Reference proteome</keyword>
<evidence type="ECO:0000313" key="4">
    <source>
        <dbReference type="RefSeq" id="XP_029656822.2"/>
    </source>
</evidence>
<dbReference type="AlphaFoldDB" id="A0A6P7U1C2"/>
<evidence type="ECO:0000313" key="3">
    <source>
        <dbReference type="RefSeq" id="XP_029655327.2"/>
    </source>
</evidence>
<sequence>MSKSPPPTHSTPPSHTSGQSEGPPYSSPHSVLSISERPERMFRERLVVEVRLDALPAPIDLTCAIDRGHLAILGQDLFAVKQPNDSYSLTTTTELVSQRRLRLVVLPPNTQPPQPNFGLVFSTLSENCSQMSWETLNPQITPLEGHSPPPLEDCDDYQVRGDLFVFVDHRQHGRVCSVQEAFGEERLSLEHVHSLVKTFFDNSLSPPVYHAHWKCLCSLPLPACQNDFVLRDVCSPHLLITQCLTLALTRPLWDYPLSRSITLKEALLTFLINMTWFSFRCGIKETFESFYKVYTCPRGWWNKRTLRLFFDLVTPTFFPPSPLCPHTTYCLRNQQMGTLTAFAQGLTNKSPQQVIHELSLSLPTRPAFAKGSVGEITKFNIFGQDFVLSESLISRNVVSFMVRQECELLYDFNSGVAYFLGSQLIVQYLTELLVKLADEWGIQSWDCKVII</sequence>
<dbReference type="KEGG" id="osn:115230836"/>
<feature type="region of interest" description="Disordered" evidence="1">
    <location>
        <begin position="1"/>
        <end position="33"/>
    </location>
</feature>
<evidence type="ECO:0000313" key="2">
    <source>
        <dbReference type="Proteomes" id="UP000515154"/>
    </source>
</evidence>
<reference evidence="3 4" key="1">
    <citation type="submission" date="2025-08" db="UniProtKB">
        <authorList>
            <consortium name="RefSeq"/>
        </authorList>
    </citation>
    <scope>IDENTIFICATION</scope>
</reference>
<dbReference type="Proteomes" id="UP000515154">
    <property type="component" value="Unplaced"/>
</dbReference>
<name>A0A6P7U1C2_9MOLL</name>
<dbReference type="KEGG" id="osn:115229041"/>
<protein>
    <submittedName>
        <fullName evidence="3">Uncharacterized protein LOC115229041</fullName>
    </submittedName>
    <submittedName>
        <fullName evidence="4">Uncharacterized protein LOC115230836</fullName>
    </submittedName>
</protein>